<keyword evidence="2" id="KW-0677">Repeat</keyword>
<reference evidence="5 6" key="1">
    <citation type="submission" date="2015-02" db="EMBL/GenBank/DDBJ databases">
        <title>Single-cell genomics of uncultivated deep-branching MTB reveals a conserved set of magnetosome genes.</title>
        <authorList>
            <person name="Kolinko S."/>
            <person name="Richter M."/>
            <person name="Glockner F.O."/>
            <person name="Brachmann A."/>
            <person name="Schuler D."/>
        </authorList>
    </citation>
    <scope>NUCLEOTIDE SEQUENCE [LARGE SCALE GENOMIC DNA]</scope>
    <source>
        <strain evidence="5">TM-1</strain>
    </source>
</reference>
<feature type="repeat" description="WD" evidence="3">
    <location>
        <begin position="1025"/>
        <end position="1066"/>
    </location>
</feature>
<dbReference type="PROSITE" id="PS00678">
    <property type="entry name" value="WD_REPEATS_1"/>
    <property type="match status" value="13"/>
</dbReference>
<dbReference type="InterPro" id="IPR015943">
    <property type="entry name" value="WD40/YVTN_repeat-like_dom_sf"/>
</dbReference>
<dbReference type="PROSITE" id="PS50082">
    <property type="entry name" value="WD_REPEATS_2"/>
    <property type="match status" value="14"/>
</dbReference>
<evidence type="ECO:0000256" key="2">
    <source>
        <dbReference type="ARBA" id="ARBA00022737"/>
    </source>
</evidence>
<name>A0A0F3GI57_9BACT</name>
<dbReference type="FunFam" id="2.130.10.10:FF:000228">
    <property type="entry name" value="COMPASS-like H3K4 histone methylase component WDR5A"/>
    <property type="match status" value="1"/>
</dbReference>
<feature type="repeat" description="WD" evidence="3">
    <location>
        <begin position="647"/>
        <end position="688"/>
    </location>
</feature>
<feature type="repeat" description="WD" evidence="3">
    <location>
        <begin position="563"/>
        <end position="604"/>
    </location>
</feature>
<feature type="repeat" description="WD" evidence="3">
    <location>
        <begin position="689"/>
        <end position="730"/>
    </location>
</feature>
<protein>
    <submittedName>
        <fullName evidence="5">Repeat-containing protein</fullName>
    </submittedName>
</protein>
<evidence type="ECO:0000313" key="5">
    <source>
        <dbReference type="EMBL" id="KJU81512.1"/>
    </source>
</evidence>
<evidence type="ECO:0000313" key="6">
    <source>
        <dbReference type="Proteomes" id="UP000033423"/>
    </source>
</evidence>
<dbReference type="PANTHER" id="PTHR19879:SF9">
    <property type="entry name" value="TRANSCRIPTION INITIATION FACTOR TFIID SUBUNIT 5"/>
    <property type="match status" value="1"/>
</dbReference>
<organism evidence="5 6">
    <name type="scientific">Candidatus Magnetobacterium bavaricum</name>
    <dbReference type="NCBI Taxonomy" id="29290"/>
    <lineage>
        <taxon>Bacteria</taxon>
        <taxon>Pseudomonadati</taxon>
        <taxon>Nitrospirota</taxon>
        <taxon>Thermodesulfovibrionia</taxon>
        <taxon>Thermodesulfovibrionales</taxon>
        <taxon>Candidatus Magnetobacteriaceae</taxon>
        <taxon>Candidatus Magnetobacterium</taxon>
    </lineage>
</organism>
<feature type="repeat" description="WD" evidence="3">
    <location>
        <begin position="776"/>
        <end position="817"/>
    </location>
</feature>
<dbReference type="InterPro" id="IPR049052">
    <property type="entry name" value="nSTAND1"/>
</dbReference>
<dbReference type="Gene3D" id="2.130.10.10">
    <property type="entry name" value="YVTN repeat-like/Quinoprotein amine dehydrogenase"/>
    <property type="match status" value="6"/>
</dbReference>
<feature type="repeat" description="WD" evidence="3">
    <location>
        <begin position="1067"/>
        <end position="1108"/>
    </location>
</feature>
<dbReference type="SMART" id="SM00320">
    <property type="entry name" value="WD40"/>
    <property type="match status" value="14"/>
</dbReference>
<gene>
    <name evidence="5" type="ORF">MBAV_006297</name>
</gene>
<dbReference type="PATRIC" id="fig|29290.4.peg.8310"/>
<feature type="repeat" description="WD" evidence="3">
    <location>
        <begin position="941"/>
        <end position="982"/>
    </location>
</feature>
<evidence type="ECO:0000256" key="3">
    <source>
        <dbReference type="PROSITE-ProRule" id="PRU00221"/>
    </source>
</evidence>
<feature type="repeat" description="WD" evidence="3">
    <location>
        <begin position="605"/>
        <end position="646"/>
    </location>
</feature>
<dbReference type="SUPFAM" id="SSF50978">
    <property type="entry name" value="WD40 repeat-like"/>
    <property type="match status" value="2"/>
</dbReference>
<dbReference type="SUPFAM" id="SSF52540">
    <property type="entry name" value="P-loop containing nucleoside triphosphate hydrolases"/>
    <property type="match status" value="1"/>
</dbReference>
<keyword evidence="6" id="KW-1185">Reference proteome</keyword>
<dbReference type="CDD" id="cd00009">
    <property type="entry name" value="AAA"/>
    <property type="match status" value="1"/>
</dbReference>
<feature type="repeat" description="WD" evidence="3">
    <location>
        <begin position="983"/>
        <end position="1024"/>
    </location>
</feature>
<dbReference type="Gene3D" id="3.40.50.300">
    <property type="entry name" value="P-loop containing nucleotide triphosphate hydrolases"/>
    <property type="match status" value="1"/>
</dbReference>
<feature type="repeat" description="WD" evidence="3">
    <location>
        <begin position="857"/>
        <end position="898"/>
    </location>
</feature>
<dbReference type="EMBL" id="LACI01002657">
    <property type="protein sequence ID" value="KJU81512.1"/>
    <property type="molecule type" value="Genomic_DNA"/>
</dbReference>
<feature type="domain" description="Novel STAND NTPase 1" evidence="4">
    <location>
        <begin position="35"/>
        <end position="415"/>
    </location>
</feature>
<dbReference type="PROSITE" id="PS50294">
    <property type="entry name" value="WD_REPEATS_REGION"/>
    <property type="match status" value="14"/>
</dbReference>
<comment type="caution">
    <text evidence="5">The sequence shown here is derived from an EMBL/GenBank/DDBJ whole genome shotgun (WGS) entry which is preliminary data.</text>
</comment>
<dbReference type="CDD" id="cd00200">
    <property type="entry name" value="WD40"/>
    <property type="match status" value="2"/>
</dbReference>
<feature type="repeat" description="WD" evidence="3">
    <location>
        <begin position="815"/>
        <end position="856"/>
    </location>
</feature>
<dbReference type="Proteomes" id="UP000033423">
    <property type="component" value="Unassembled WGS sequence"/>
</dbReference>
<accession>A0A0F3GI57</accession>
<dbReference type="Pfam" id="PF25172">
    <property type="entry name" value="Beta-prop_WDR3_2nd"/>
    <property type="match status" value="1"/>
</dbReference>
<dbReference type="InterPro" id="IPR020472">
    <property type="entry name" value="WD40_PAC1"/>
</dbReference>
<feature type="repeat" description="WD" evidence="3">
    <location>
        <begin position="734"/>
        <end position="775"/>
    </location>
</feature>
<feature type="repeat" description="WD" evidence="3">
    <location>
        <begin position="521"/>
        <end position="562"/>
    </location>
</feature>
<keyword evidence="1 3" id="KW-0853">WD repeat</keyword>
<dbReference type="Pfam" id="PF00400">
    <property type="entry name" value="WD40"/>
    <property type="match status" value="8"/>
</dbReference>
<dbReference type="InterPro" id="IPR036322">
    <property type="entry name" value="WD40_repeat_dom_sf"/>
</dbReference>
<dbReference type="InterPro" id="IPR019775">
    <property type="entry name" value="WD40_repeat_CS"/>
</dbReference>
<dbReference type="AlphaFoldDB" id="A0A0F3GI57"/>
<dbReference type="PANTHER" id="PTHR19879">
    <property type="entry name" value="TRANSCRIPTION INITIATION FACTOR TFIID"/>
    <property type="match status" value="1"/>
</dbReference>
<dbReference type="InterPro" id="IPR027417">
    <property type="entry name" value="P-loop_NTPase"/>
</dbReference>
<sequence length="1184" mass="132086">MSEEDFIPEEEYQTLEEIFAEELESKKQTLKDRVPFKFLDSYTSEDRDIFFGRDGDINALYSAFYRSKLLVVYGESGVGKTSLLECGLRNEIPEINAVFFTVRCAVDPIASLRSEILRVVKDADFPDGKIPSDTREFLDEAAFSISKTVVLLFDQFEEFFIFQGVDARKEFVNELSTWLKNRLDIKVIICIREDYYAKLTELEEAIPNIYKNRYWVRRLSSEQGEEALIKPCKVCGVTFDIELAGKLAKDLMIEGKGVDLPTLQIVADRLYNEAKKESVGNIDINLALYQRIGKMRSILNDFIENRISAYLNAEDYRQVLKAMVTTEGIKKIGTIKAITHDARLYNIRSLGEGEVEKVLNNLISDRVIRIDRDNTMYELMHDSLAGQIRAWMKEHEVKLTDISNELEFKFKEYKSRDTLLDKNTLEYIEPYEDGLKLSSEMKTFVAKSKSKQILDDKKNIAARATLTAEAYIRDGNVNRERSEWAIALIYYKESLTLHEEAAGKIGAIDAMVHIKPELANFIGHANGILSVTFSPEGKQLASGALDCLIKLWDLETGNLINTLSGHMKGVRSVAFSPNGKQLVSGALDCLIKLWDLETGSLINTLSVHTGDVYSVVFSPDGKKLASGSEDKTINLWDVKTGNLLKTLSEHTKAVMSVAFSPDGKQLASGSLDSTIKLWNVETGSLFKTLSGHTECVYSIAFSPDGKQLASGAWDYTIKLWEVEDAETGNLFKTLSGHTDSVYSVVFSPNGKQLASGARDRTIKLWDVENSNLIKTLSGHTDCIRAISFSPNAELLASGASDSTIKLWDVETDNLIKGHKGSVRSVVFSPDGKQLVSGSRDHAIKLWDVKTGNLIKTLSEHKEAVWSVAFSPNGKQLASGSWDSTIKLWDVKTGNLIKTLSGHTNHVFSVVFSPNGKQLASGSWDSTIKLWDVKTGNLIKTLSGHTNHVFSVVFSPNGKQLASGSWDSTIKLWDVKTGNLIKTLSGHTETVRSVAFSPNGKQLASGPWDRTIKLWNVETGNLIKTLYRHTKSVYSVAFSPNGRQLASGSCDRTIKLWDIGTGKEVITLYGHAKSVNSVAFSPDGKQLASGSSDSTIKLWTIDTGDFPSLKMRIQTYTDIAIPYELDANGMPTVRDMEELTRKRLEAAKKGEIPWLPDGGKSHVHYYENTLQQIKSLKEEEKDKKR</sequence>
<dbReference type="InterPro" id="IPR001680">
    <property type="entry name" value="WD40_rpt"/>
</dbReference>
<proteinExistence type="predicted"/>
<evidence type="ECO:0000259" key="4">
    <source>
        <dbReference type="Pfam" id="PF20703"/>
    </source>
</evidence>
<dbReference type="Pfam" id="PF20703">
    <property type="entry name" value="nSTAND1"/>
    <property type="match status" value="1"/>
</dbReference>
<dbReference type="PRINTS" id="PR00320">
    <property type="entry name" value="GPROTEINBRPT"/>
</dbReference>
<evidence type="ECO:0000256" key="1">
    <source>
        <dbReference type="ARBA" id="ARBA00022574"/>
    </source>
</evidence>
<feature type="repeat" description="WD" evidence="3">
    <location>
        <begin position="899"/>
        <end position="940"/>
    </location>
</feature>